<dbReference type="KEGG" id="tet:TTHERM_01000160"/>
<dbReference type="GeneID" id="7843699"/>
<dbReference type="HOGENOM" id="CLU_039326_0_2_1"/>
<comment type="similarity">
    <text evidence="1">Belongs to the alpha-carbonic anhydrase family.</text>
</comment>
<evidence type="ECO:0000313" key="9">
    <source>
        <dbReference type="EMBL" id="EAS07223.1"/>
    </source>
</evidence>
<keyword evidence="4" id="KW-0862">Zinc</keyword>
<dbReference type="InterPro" id="IPR001148">
    <property type="entry name" value="CA_dom"/>
</dbReference>
<comment type="catalytic activity">
    <reaction evidence="6">
        <text>hydrogencarbonate + H(+) = CO2 + H2O</text>
        <dbReference type="Rhea" id="RHEA:10748"/>
        <dbReference type="ChEBI" id="CHEBI:15377"/>
        <dbReference type="ChEBI" id="CHEBI:15378"/>
        <dbReference type="ChEBI" id="CHEBI:16526"/>
        <dbReference type="ChEBI" id="CHEBI:17544"/>
        <dbReference type="EC" id="4.2.1.1"/>
    </reaction>
</comment>
<feature type="chain" id="PRO_5004202343" description="carbonic anhydrase" evidence="7">
    <location>
        <begin position="22"/>
        <end position="296"/>
    </location>
</feature>
<dbReference type="OMA" id="THRIIPA"/>
<dbReference type="Proteomes" id="UP000009168">
    <property type="component" value="Unassembled WGS sequence"/>
</dbReference>
<evidence type="ECO:0000256" key="3">
    <source>
        <dbReference type="ARBA" id="ARBA00022723"/>
    </source>
</evidence>
<evidence type="ECO:0000256" key="6">
    <source>
        <dbReference type="ARBA" id="ARBA00048348"/>
    </source>
</evidence>
<evidence type="ECO:0000256" key="1">
    <source>
        <dbReference type="ARBA" id="ARBA00010718"/>
    </source>
</evidence>
<keyword evidence="7" id="KW-0732">Signal</keyword>
<dbReference type="InterPro" id="IPR036398">
    <property type="entry name" value="CA_dom_sf"/>
</dbReference>
<dbReference type="STRING" id="312017.Q24HK8"/>
<evidence type="ECO:0000256" key="4">
    <source>
        <dbReference type="ARBA" id="ARBA00022833"/>
    </source>
</evidence>
<evidence type="ECO:0000259" key="8">
    <source>
        <dbReference type="PROSITE" id="PS51144"/>
    </source>
</evidence>
<reference evidence="10" key="1">
    <citation type="journal article" date="2006" name="PLoS Biol.">
        <title>Macronuclear genome sequence of the ciliate Tetrahymena thermophila, a model eukaryote.</title>
        <authorList>
            <person name="Eisen J.A."/>
            <person name="Coyne R.S."/>
            <person name="Wu M."/>
            <person name="Wu D."/>
            <person name="Thiagarajan M."/>
            <person name="Wortman J.R."/>
            <person name="Badger J.H."/>
            <person name="Ren Q."/>
            <person name="Amedeo P."/>
            <person name="Jones K.M."/>
            <person name="Tallon L.J."/>
            <person name="Delcher A.L."/>
            <person name="Salzberg S.L."/>
            <person name="Silva J.C."/>
            <person name="Haas B.J."/>
            <person name="Majoros W.H."/>
            <person name="Farzad M."/>
            <person name="Carlton J.M."/>
            <person name="Smith R.K. Jr."/>
            <person name="Garg J."/>
            <person name="Pearlman R.E."/>
            <person name="Karrer K.M."/>
            <person name="Sun L."/>
            <person name="Manning G."/>
            <person name="Elde N.C."/>
            <person name="Turkewitz A.P."/>
            <person name="Asai D.J."/>
            <person name="Wilkes D.E."/>
            <person name="Wang Y."/>
            <person name="Cai H."/>
            <person name="Collins K."/>
            <person name="Stewart B.A."/>
            <person name="Lee S.R."/>
            <person name="Wilamowska K."/>
            <person name="Weinberg Z."/>
            <person name="Ruzzo W.L."/>
            <person name="Wloga D."/>
            <person name="Gaertig J."/>
            <person name="Frankel J."/>
            <person name="Tsao C.-C."/>
            <person name="Gorovsky M.A."/>
            <person name="Keeling P.J."/>
            <person name="Waller R.F."/>
            <person name="Patron N.J."/>
            <person name="Cherry J.M."/>
            <person name="Stover N.A."/>
            <person name="Krieger C.J."/>
            <person name="del Toro C."/>
            <person name="Ryder H.F."/>
            <person name="Williamson S.C."/>
            <person name="Barbeau R.A."/>
            <person name="Hamilton E.P."/>
            <person name="Orias E."/>
        </authorList>
    </citation>
    <scope>NUCLEOTIDE SEQUENCE [LARGE SCALE GENOMIC DNA]</scope>
    <source>
        <strain evidence="10">SB210</strain>
    </source>
</reference>
<keyword evidence="5" id="KW-0456">Lyase</keyword>
<gene>
    <name evidence="9" type="ORF">TTHERM_01000160</name>
</gene>
<evidence type="ECO:0000256" key="5">
    <source>
        <dbReference type="ARBA" id="ARBA00023239"/>
    </source>
</evidence>
<accession>Q24HK8</accession>
<dbReference type="InterPro" id="IPR023561">
    <property type="entry name" value="Carbonic_anhydrase_a-class"/>
</dbReference>
<dbReference type="SMART" id="SM01057">
    <property type="entry name" value="Carb_anhydrase"/>
    <property type="match status" value="1"/>
</dbReference>
<dbReference type="OrthoDB" id="429145at2759"/>
<dbReference type="AlphaFoldDB" id="Q24HK8"/>
<evidence type="ECO:0000256" key="7">
    <source>
        <dbReference type="SAM" id="SignalP"/>
    </source>
</evidence>
<evidence type="ECO:0000256" key="2">
    <source>
        <dbReference type="ARBA" id="ARBA00012925"/>
    </source>
</evidence>
<proteinExistence type="inferred from homology"/>
<dbReference type="SUPFAM" id="SSF51069">
    <property type="entry name" value="Carbonic anhydrase"/>
    <property type="match status" value="1"/>
</dbReference>
<feature type="signal peptide" evidence="7">
    <location>
        <begin position="1"/>
        <end position="21"/>
    </location>
</feature>
<protein>
    <recommendedName>
        <fullName evidence="2">carbonic anhydrase</fullName>
        <ecNumber evidence="2">4.2.1.1</ecNumber>
    </recommendedName>
</protein>
<keyword evidence="3" id="KW-0479">Metal-binding</keyword>
<dbReference type="eggNOG" id="KOG0382">
    <property type="taxonomic scope" value="Eukaryota"/>
</dbReference>
<dbReference type="PANTHER" id="PTHR18952:SF265">
    <property type="entry name" value="CARBONIC ANHYDRASE"/>
    <property type="match status" value="1"/>
</dbReference>
<feature type="domain" description="Alpha-carbonic anhydrase" evidence="8">
    <location>
        <begin position="29"/>
        <end position="272"/>
    </location>
</feature>
<dbReference type="RefSeq" id="XP_001027465.1">
    <property type="nucleotide sequence ID" value="XM_001027465.3"/>
</dbReference>
<organism evidence="9 10">
    <name type="scientific">Tetrahymena thermophila (strain SB210)</name>
    <dbReference type="NCBI Taxonomy" id="312017"/>
    <lineage>
        <taxon>Eukaryota</taxon>
        <taxon>Sar</taxon>
        <taxon>Alveolata</taxon>
        <taxon>Ciliophora</taxon>
        <taxon>Intramacronucleata</taxon>
        <taxon>Oligohymenophorea</taxon>
        <taxon>Hymenostomatida</taxon>
        <taxon>Tetrahymenina</taxon>
        <taxon>Tetrahymenidae</taxon>
        <taxon>Tetrahymena</taxon>
    </lineage>
</organism>
<dbReference type="InParanoid" id="Q24HK8"/>
<keyword evidence="10" id="KW-1185">Reference proteome</keyword>
<dbReference type="Pfam" id="PF00194">
    <property type="entry name" value="Carb_anhydrase"/>
    <property type="match status" value="1"/>
</dbReference>
<dbReference type="GO" id="GO:0004089">
    <property type="term" value="F:carbonate dehydratase activity"/>
    <property type="evidence" value="ECO:0007669"/>
    <property type="project" value="UniProtKB-EC"/>
</dbReference>
<dbReference type="PANTHER" id="PTHR18952">
    <property type="entry name" value="CARBONIC ANHYDRASE"/>
    <property type="match status" value="1"/>
</dbReference>
<evidence type="ECO:0000313" key="10">
    <source>
        <dbReference type="Proteomes" id="UP000009168"/>
    </source>
</evidence>
<dbReference type="EMBL" id="GG662244">
    <property type="protein sequence ID" value="EAS07223.1"/>
    <property type="molecule type" value="Genomic_DNA"/>
</dbReference>
<dbReference type="PROSITE" id="PS51144">
    <property type="entry name" value="ALPHA_CA_2"/>
    <property type="match status" value="1"/>
</dbReference>
<name>Q24HK8_TETTS</name>
<dbReference type="EC" id="4.2.1.1" evidence="2"/>
<dbReference type="GO" id="GO:0008270">
    <property type="term" value="F:zinc ion binding"/>
    <property type="evidence" value="ECO:0007669"/>
    <property type="project" value="InterPro"/>
</dbReference>
<dbReference type="Gene3D" id="3.10.200.10">
    <property type="entry name" value="Alpha carbonic anhydrase"/>
    <property type="match status" value="1"/>
</dbReference>
<sequence length="296" mass="33942">MNQNNLMLIVALFLFAGFVQASVVYDEFNGFDYKDYGANWTWEQVKTCSTSQVQSPIDLLSSDRNSTAPNQYMFARYETSKMLVRKFNTTIVMTAVNDDGLGYLYYITTLNVAGTFRLDNIRFRTPAEHTINGYQADMEVQLFHLYGFKKPVNDKVVVALLFKIDDKAPLDPLLEQVINTKHNETTSQEIDISRYLTMDSFQMNYFYYAGSLTYPYCSGSYNWVVIDQFFYAPSSQINAIHQAYQNTAGGLILKGNYRKTQNRTGRYVRYNGDATNPQAISNLHPQKKKGILNIDL</sequence>